<dbReference type="EMBL" id="JAACJK010000109">
    <property type="protein sequence ID" value="KAF5333086.1"/>
    <property type="molecule type" value="Genomic_DNA"/>
</dbReference>
<dbReference type="AlphaFoldDB" id="A0A8H5FDT6"/>
<protein>
    <submittedName>
        <fullName evidence="2">Uncharacterized protein</fullName>
    </submittedName>
</protein>
<dbReference type="Proteomes" id="UP000541558">
    <property type="component" value="Unassembled WGS sequence"/>
</dbReference>
<evidence type="ECO:0000256" key="1">
    <source>
        <dbReference type="SAM" id="MobiDB-lite"/>
    </source>
</evidence>
<accession>A0A8H5FDT6</accession>
<sequence length="130" mass="14966">MSSRLLGQSLRGAVRTRYNLTRTWRSFRSHRNHSTSSSSRHGAFYTETLPAMMPIFLLGSAIYLGLRLTEMNLLHERFLEEAEARIKQLEDDVATLEAARRGDDATEEHSTQHTSSSIPEHQPPSKWRVW</sequence>
<keyword evidence="3" id="KW-1185">Reference proteome</keyword>
<proteinExistence type="predicted"/>
<feature type="compositionally biased region" description="Basic and acidic residues" evidence="1">
    <location>
        <begin position="98"/>
        <end position="111"/>
    </location>
</feature>
<feature type="region of interest" description="Disordered" evidence="1">
    <location>
        <begin position="97"/>
        <end position="130"/>
    </location>
</feature>
<comment type="caution">
    <text evidence="2">The sequence shown here is derived from an EMBL/GenBank/DDBJ whole genome shotgun (WGS) entry which is preliminary data.</text>
</comment>
<evidence type="ECO:0000313" key="3">
    <source>
        <dbReference type="Proteomes" id="UP000541558"/>
    </source>
</evidence>
<name>A0A8H5FDT6_9AGAR</name>
<gene>
    <name evidence="2" type="ORF">D9611_002317</name>
</gene>
<dbReference type="OrthoDB" id="3359404at2759"/>
<organism evidence="2 3">
    <name type="scientific">Ephemerocybe angulata</name>
    <dbReference type="NCBI Taxonomy" id="980116"/>
    <lineage>
        <taxon>Eukaryota</taxon>
        <taxon>Fungi</taxon>
        <taxon>Dikarya</taxon>
        <taxon>Basidiomycota</taxon>
        <taxon>Agaricomycotina</taxon>
        <taxon>Agaricomycetes</taxon>
        <taxon>Agaricomycetidae</taxon>
        <taxon>Agaricales</taxon>
        <taxon>Agaricineae</taxon>
        <taxon>Psathyrellaceae</taxon>
        <taxon>Ephemerocybe</taxon>
    </lineage>
</organism>
<evidence type="ECO:0000313" key="2">
    <source>
        <dbReference type="EMBL" id="KAF5333086.1"/>
    </source>
</evidence>
<reference evidence="2 3" key="1">
    <citation type="journal article" date="2020" name="ISME J.">
        <title>Uncovering the hidden diversity of litter-decomposition mechanisms in mushroom-forming fungi.</title>
        <authorList>
            <person name="Floudas D."/>
            <person name="Bentzer J."/>
            <person name="Ahren D."/>
            <person name="Johansson T."/>
            <person name="Persson P."/>
            <person name="Tunlid A."/>
        </authorList>
    </citation>
    <scope>NUCLEOTIDE SEQUENCE [LARGE SCALE GENOMIC DNA]</scope>
    <source>
        <strain evidence="2 3">CBS 175.51</strain>
    </source>
</reference>